<dbReference type="SUPFAM" id="SSF54928">
    <property type="entry name" value="RNA-binding domain, RBD"/>
    <property type="match status" value="3"/>
</dbReference>
<keyword evidence="3" id="KW-0694">RNA-binding</keyword>
<dbReference type="GO" id="GO:0005685">
    <property type="term" value="C:U1 snRNP"/>
    <property type="evidence" value="ECO:0007669"/>
    <property type="project" value="TreeGrafter"/>
</dbReference>
<feature type="domain" description="RRM" evidence="5">
    <location>
        <begin position="470"/>
        <end position="547"/>
    </location>
</feature>
<dbReference type="InterPro" id="IPR000504">
    <property type="entry name" value="RRM_dom"/>
</dbReference>
<dbReference type="GO" id="GO:0000398">
    <property type="term" value="P:mRNA splicing, via spliceosome"/>
    <property type="evidence" value="ECO:0007669"/>
    <property type="project" value="TreeGrafter"/>
</dbReference>
<dbReference type="PANTHER" id="PTHR13952:SF21">
    <property type="entry name" value="POLYNUCLEOTIDE ADENYLYLTRANSFERASE DOMAIN_RNA RECOGNITION MOTIF PROTEIN-RELATED"/>
    <property type="match status" value="1"/>
</dbReference>
<name>A0A484NIW8_9ASTE</name>
<feature type="domain" description="RRM" evidence="5">
    <location>
        <begin position="96"/>
        <end position="173"/>
    </location>
</feature>
<evidence type="ECO:0000256" key="2">
    <source>
        <dbReference type="ARBA" id="ARBA00023242"/>
    </source>
</evidence>
<reference evidence="6 7" key="1">
    <citation type="submission" date="2018-04" db="EMBL/GenBank/DDBJ databases">
        <authorList>
            <person name="Vogel A."/>
        </authorList>
    </citation>
    <scope>NUCLEOTIDE SEQUENCE [LARGE SCALE GENOMIC DNA]</scope>
</reference>
<sequence length="596" mass="68161">MASSSGMKSAVKASLSGKRKREPKYECETNWTLRKHKERSEEKETTHGFADNLQEVKGRVESLELKSEASLIPVKETVEELDETPHFVEGVAERKKTLIIDNLSFLTKIADMINFFKDDGKVVCVRRFMDIKGKALAFGSVEFASANEAKKTQEKKNGKYLQDKRITLGLAEITPYPERPRFCREYNVWYKDYSTRECFSVEEGKIPPHFFEAIAAREQTIFIANLSPQSKISDIKRFFEDVGEVFGVRLVVNHEGKHVGYGFVDFADAYDAKKALEKKNGEYLNDHKIFLDGPKTASYSPRSKYSLAEKLWYEDYLIQKSLWMQKYETLDGRDENPNHVEAAALSKKMLFIDNLSCETKISDIINFFKDVAEVVHVRLIASENGRLEGYGYVEFASADETKKAQEKKNGECLHSNQITLGGAEIAPDPESCMYEDYLRGEGLLIAEEEEDEAAVEGLDDYMEEVSARKKTIFMSGLPSYVKTSMIVSFFQIVGEVSVRLIVDYEGQPVGCCFAKFASDFEARKALGISELRRKMFPGPIFLDVAEIAPYPLRPKYNLAEKLWYEDYLPQERLWIEEEKRKKTFCGKKITFSYGDD</sequence>
<dbReference type="InterPro" id="IPR012677">
    <property type="entry name" value="Nucleotide-bd_a/b_plait_sf"/>
</dbReference>
<feature type="domain" description="RRM" evidence="5">
    <location>
        <begin position="219"/>
        <end position="296"/>
    </location>
</feature>
<dbReference type="InterPro" id="IPR035979">
    <property type="entry name" value="RBD_domain_sf"/>
</dbReference>
<dbReference type="PROSITE" id="PS50102">
    <property type="entry name" value="RRM"/>
    <property type="match status" value="4"/>
</dbReference>
<gene>
    <name evidence="6" type="ORF">CCAM_LOCUS42044</name>
</gene>
<dbReference type="GO" id="GO:0030619">
    <property type="term" value="F:U1 snRNA binding"/>
    <property type="evidence" value="ECO:0007669"/>
    <property type="project" value="TreeGrafter"/>
</dbReference>
<protein>
    <recommendedName>
        <fullName evidence="5">RRM domain-containing protein</fullName>
    </recommendedName>
</protein>
<dbReference type="GO" id="GO:0071011">
    <property type="term" value="C:precatalytic spliceosome"/>
    <property type="evidence" value="ECO:0007669"/>
    <property type="project" value="TreeGrafter"/>
</dbReference>
<dbReference type="GO" id="GO:0003729">
    <property type="term" value="F:mRNA binding"/>
    <property type="evidence" value="ECO:0007669"/>
    <property type="project" value="TreeGrafter"/>
</dbReference>
<organism evidence="6 7">
    <name type="scientific">Cuscuta campestris</name>
    <dbReference type="NCBI Taxonomy" id="132261"/>
    <lineage>
        <taxon>Eukaryota</taxon>
        <taxon>Viridiplantae</taxon>
        <taxon>Streptophyta</taxon>
        <taxon>Embryophyta</taxon>
        <taxon>Tracheophyta</taxon>
        <taxon>Spermatophyta</taxon>
        <taxon>Magnoliopsida</taxon>
        <taxon>eudicotyledons</taxon>
        <taxon>Gunneridae</taxon>
        <taxon>Pentapetalae</taxon>
        <taxon>asterids</taxon>
        <taxon>lamiids</taxon>
        <taxon>Solanales</taxon>
        <taxon>Convolvulaceae</taxon>
        <taxon>Cuscuteae</taxon>
        <taxon>Cuscuta</taxon>
        <taxon>Cuscuta subgen. Grammica</taxon>
        <taxon>Cuscuta sect. Cleistogrammica</taxon>
    </lineage>
</organism>
<dbReference type="Gene3D" id="3.30.70.330">
    <property type="match status" value="4"/>
</dbReference>
<evidence type="ECO:0000259" key="5">
    <source>
        <dbReference type="PROSITE" id="PS50102"/>
    </source>
</evidence>
<evidence type="ECO:0000256" key="1">
    <source>
        <dbReference type="ARBA" id="ARBA00004123"/>
    </source>
</evidence>
<dbReference type="AlphaFoldDB" id="A0A484NIW8"/>
<dbReference type="Proteomes" id="UP000595140">
    <property type="component" value="Unassembled WGS sequence"/>
</dbReference>
<evidence type="ECO:0000256" key="4">
    <source>
        <dbReference type="SAM" id="MobiDB-lite"/>
    </source>
</evidence>
<feature type="domain" description="RRM" evidence="5">
    <location>
        <begin position="348"/>
        <end position="425"/>
    </location>
</feature>
<proteinExistence type="predicted"/>
<keyword evidence="2" id="KW-0539">Nucleus</keyword>
<accession>A0A484NIW8</accession>
<dbReference type="SMART" id="SM00360">
    <property type="entry name" value="RRM"/>
    <property type="match status" value="4"/>
</dbReference>
<evidence type="ECO:0000313" key="6">
    <source>
        <dbReference type="EMBL" id="VFR00269.1"/>
    </source>
</evidence>
<comment type="subcellular location">
    <subcellularLocation>
        <location evidence="1">Nucleus</location>
    </subcellularLocation>
</comment>
<evidence type="ECO:0000256" key="3">
    <source>
        <dbReference type="PROSITE-ProRule" id="PRU00176"/>
    </source>
</evidence>
<dbReference type="EMBL" id="OOIL02006685">
    <property type="protein sequence ID" value="VFR00269.1"/>
    <property type="molecule type" value="Genomic_DNA"/>
</dbReference>
<feature type="region of interest" description="Disordered" evidence="4">
    <location>
        <begin position="1"/>
        <end position="23"/>
    </location>
</feature>
<keyword evidence="7" id="KW-1185">Reference proteome</keyword>
<dbReference type="InterPro" id="IPR051183">
    <property type="entry name" value="U1_U11-U12_snRNP_70-35kDa"/>
</dbReference>
<dbReference type="PANTHER" id="PTHR13952">
    <property type="entry name" value="U1 SMALL NUCLEAR RIBONUCLEOPROTEIN 70 KD"/>
    <property type="match status" value="1"/>
</dbReference>
<evidence type="ECO:0000313" key="7">
    <source>
        <dbReference type="Proteomes" id="UP000595140"/>
    </source>
</evidence>
<dbReference type="CDD" id="cd00590">
    <property type="entry name" value="RRM_SF"/>
    <property type="match status" value="2"/>
</dbReference>
<dbReference type="Pfam" id="PF00076">
    <property type="entry name" value="RRM_1"/>
    <property type="match status" value="4"/>
</dbReference>
<dbReference type="OrthoDB" id="7763451at2759"/>
<dbReference type="GO" id="GO:0071004">
    <property type="term" value="C:U2-type prespliceosome"/>
    <property type="evidence" value="ECO:0007669"/>
    <property type="project" value="TreeGrafter"/>
</dbReference>